<dbReference type="SUPFAM" id="SSF54909">
    <property type="entry name" value="Dimeric alpha+beta barrel"/>
    <property type="match status" value="1"/>
</dbReference>
<reference evidence="3 4" key="1">
    <citation type="submission" date="2013-10" db="EMBL/GenBank/DDBJ databases">
        <title>Salinisphaera orenii MK-B5 Genome Sequencing.</title>
        <authorList>
            <person name="Lai Q."/>
            <person name="Li C."/>
            <person name="Shao Z."/>
        </authorList>
    </citation>
    <scope>NUCLEOTIDE SEQUENCE [LARGE SCALE GENOMIC DNA]</scope>
    <source>
        <strain evidence="3 4">MK-B5</strain>
    </source>
</reference>
<dbReference type="InterPro" id="IPR011008">
    <property type="entry name" value="Dimeric_a/b-barrel"/>
</dbReference>
<sequence>MDYFAIVSFDVAESAEARAKAVEEHRARLTELDAEGRLLTAGPLPRTDAYGRVTEGFQGSIIIAQFESLEQARAWAQVDPYNAQGVYMETNVYPYKKVFG</sequence>
<dbReference type="Pfam" id="PF03795">
    <property type="entry name" value="YCII"/>
    <property type="match status" value="1"/>
</dbReference>
<accession>A0A423PRZ4</accession>
<feature type="domain" description="YCII-related" evidence="2">
    <location>
        <begin position="4"/>
        <end position="95"/>
    </location>
</feature>
<name>A0A423PRZ4_9GAMM</name>
<dbReference type="AlphaFoldDB" id="A0A423PRZ4"/>
<proteinExistence type="inferred from homology"/>
<dbReference type="Gene3D" id="3.30.70.1060">
    <property type="entry name" value="Dimeric alpha+beta barrel"/>
    <property type="match status" value="1"/>
</dbReference>
<evidence type="ECO:0000313" key="4">
    <source>
        <dbReference type="Proteomes" id="UP000283993"/>
    </source>
</evidence>
<dbReference type="PANTHER" id="PTHR33606:SF3">
    <property type="entry name" value="PROTEIN YCII"/>
    <property type="match status" value="1"/>
</dbReference>
<dbReference type="EMBL" id="AYKH01000010">
    <property type="protein sequence ID" value="ROO28322.1"/>
    <property type="molecule type" value="Genomic_DNA"/>
</dbReference>
<comment type="similarity">
    <text evidence="1">Belongs to the YciI family.</text>
</comment>
<organism evidence="3 4">
    <name type="scientific">Salinisphaera orenii MK-B5</name>
    <dbReference type="NCBI Taxonomy" id="856730"/>
    <lineage>
        <taxon>Bacteria</taxon>
        <taxon>Pseudomonadati</taxon>
        <taxon>Pseudomonadota</taxon>
        <taxon>Gammaproteobacteria</taxon>
        <taxon>Salinisphaerales</taxon>
        <taxon>Salinisphaeraceae</taxon>
        <taxon>Salinisphaera</taxon>
    </lineage>
</organism>
<protein>
    <recommendedName>
        <fullName evidence="2">YCII-related domain-containing protein</fullName>
    </recommendedName>
</protein>
<dbReference type="InterPro" id="IPR005545">
    <property type="entry name" value="YCII"/>
</dbReference>
<dbReference type="RefSeq" id="WP_123590349.1">
    <property type="nucleotide sequence ID" value="NZ_AYKH01000010.1"/>
</dbReference>
<keyword evidence="4" id="KW-1185">Reference proteome</keyword>
<dbReference type="InterPro" id="IPR051807">
    <property type="entry name" value="Sec-metab_biosynth-assoc"/>
</dbReference>
<dbReference type="PANTHER" id="PTHR33606">
    <property type="entry name" value="PROTEIN YCII"/>
    <property type="match status" value="1"/>
</dbReference>
<evidence type="ECO:0000256" key="1">
    <source>
        <dbReference type="ARBA" id="ARBA00007689"/>
    </source>
</evidence>
<evidence type="ECO:0000313" key="3">
    <source>
        <dbReference type="EMBL" id="ROO28322.1"/>
    </source>
</evidence>
<comment type="caution">
    <text evidence="3">The sequence shown here is derived from an EMBL/GenBank/DDBJ whole genome shotgun (WGS) entry which is preliminary data.</text>
</comment>
<dbReference type="Proteomes" id="UP000283993">
    <property type="component" value="Unassembled WGS sequence"/>
</dbReference>
<evidence type="ECO:0000259" key="2">
    <source>
        <dbReference type="Pfam" id="PF03795"/>
    </source>
</evidence>
<gene>
    <name evidence="3" type="ORF">SAOR_06320</name>
</gene>